<gene>
    <name evidence="1" type="ORF">A2983_00795</name>
</gene>
<dbReference type="AlphaFoldDB" id="A0A1F6N4D1"/>
<dbReference type="Pfam" id="PF08843">
    <property type="entry name" value="AbiEii"/>
    <property type="match status" value="1"/>
</dbReference>
<accession>A0A1F6N4D1</accession>
<dbReference type="Proteomes" id="UP000177040">
    <property type="component" value="Unassembled WGS sequence"/>
</dbReference>
<comment type="caution">
    <text evidence="1">The sequence shown here is derived from an EMBL/GenBank/DDBJ whole genome shotgun (WGS) entry which is preliminary data.</text>
</comment>
<sequence length="233" mass="27241">MLNPATHKKILLQILKDIYADKSIAPFLGFKGGTAAYLFYGLDRFSVDLDFDLLDATKEEYIFDQIKNIIVKYGVIKEAHIKRFNLLFILAYSKKLKNAQNVKIEINRRNFGSKYSLKSYLGISMLVMDQPDMFANKLMAMYERLGKTNRDIFDVYFFEQNNWPINKGLVENRVNMPYRELLEKLIANLEKLNDRKILDGLGELLTEKQKIWAKAKLKSETLFFLRVMLDGEK</sequence>
<evidence type="ECO:0000313" key="2">
    <source>
        <dbReference type="Proteomes" id="UP000177040"/>
    </source>
</evidence>
<dbReference type="InterPro" id="IPR014942">
    <property type="entry name" value="AbiEii"/>
</dbReference>
<evidence type="ECO:0000313" key="1">
    <source>
        <dbReference type="EMBL" id="OGH78856.1"/>
    </source>
</evidence>
<protein>
    <recommendedName>
        <fullName evidence="3">Nucleotidyl transferase AbiEii/AbiGii toxin family protein</fullName>
    </recommendedName>
</protein>
<dbReference type="Gene3D" id="3.10.450.620">
    <property type="entry name" value="JHP933, nucleotidyltransferase-like core domain"/>
    <property type="match status" value="1"/>
</dbReference>
<dbReference type="EMBL" id="MFQH01000001">
    <property type="protein sequence ID" value="OGH78856.1"/>
    <property type="molecule type" value="Genomic_DNA"/>
</dbReference>
<organism evidence="1 2">
    <name type="scientific">Candidatus Magasanikbacteria bacterium RIFCSPLOWO2_01_FULL_40_15</name>
    <dbReference type="NCBI Taxonomy" id="1798686"/>
    <lineage>
        <taxon>Bacteria</taxon>
        <taxon>Candidatus Magasanikiibacteriota</taxon>
    </lineage>
</organism>
<evidence type="ECO:0008006" key="3">
    <source>
        <dbReference type="Google" id="ProtNLM"/>
    </source>
</evidence>
<reference evidence="1 2" key="1">
    <citation type="journal article" date="2016" name="Nat. Commun.">
        <title>Thousands of microbial genomes shed light on interconnected biogeochemical processes in an aquifer system.</title>
        <authorList>
            <person name="Anantharaman K."/>
            <person name="Brown C.T."/>
            <person name="Hug L.A."/>
            <person name="Sharon I."/>
            <person name="Castelle C.J."/>
            <person name="Probst A.J."/>
            <person name="Thomas B.C."/>
            <person name="Singh A."/>
            <person name="Wilkins M.J."/>
            <person name="Karaoz U."/>
            <person name="Brodie E.L."/>
            <person name="Williams K.H."/>
            <person name="Hubbard S.S."/>
            <person name="Banfield J.F."/>
        </authorList>
    </citation>
    <scope>NUCLEOTIDE SEQUENCE [LARGE SCALE GENOMIC DNA]</scope>
</reference>
<name>A0A1F6N4D1_9BACT</name>
<proteinExistence type="predicted"/>